<accession>A0ABQ1J2M6</accession>
<evidence type="ECO:0000313" key="2">
    <source>
        <dbReference type="Proteomes" id="UP000628854"/>
    </source>
</evidence>
<dbReference type="Proteomes" id="UP000628854">
    <property type="component" value="Unassembled WGS sequence"/>
</dbReference>
<dbReference type="EMBL" id="BMKF01000001">
    <property type="protein sequence ID" value="GGB56325.1"/>
    <property type="molecule type" value="Genomic_DNA"/>
</dbReference>
<comment type="caution">
    <text evidence="1">The sequence shown here is derived from an EMBL/GenBank/DDBJ whole genome shotgun (WGS) entry which is preliminary data.</text>
</comment>
<sequence>MCHCLTFQCQPGIELRMFALPQTGLLIVKGLFVEISGIGPEIFTLKPRGFANGRRLSPRPGN</sequence>
<keyword evidence="2" id="KW-1185">Reference proteome</keyword>
<gene>
    <name evidence="1" type="ORF">GCM10011503_00830</name>
</gene>
<organism evidence="1 2">
    <name type="scientific">Henriciella pelagia</name>
    <dbReference type="NCBI Taxonomy" id="1977912"/>
    <lineage>
        <taxon>Bacteria</taxon>
        <taxon>Pseudomonadati</taxon>
        <taxon>Pseudomonadota</taxon>
        <taxon>Alphaproteobacteria</taxon>
        <taxon>Hyphomonadales</taxon>
        <taxon>Hyphomonadaceae</taxon>
        <taxon>Henriciella</taxon>
    </lineage>
</organism>
<proteinExistence type="predicted"/>
<name>A0ABQ1J2M6_9PROT</name>
<reference evidence="2" key="1">
    <citation type="journal article" date="2019" name="Int. J. Syst. Evol. Microbiol.">
        <title>The Global Catalogue of Microorganisms (GCM) 10K type strain sequencing project: providing services to taxonomists for standard genome sequencing and annotation.</title>
        <authorList>
            <consortium name="The Broad Institute Genomics Platform"/>
            <consortium name="The Broad Institute Genome Sequencing Center for Infectious Disease"/>
            <person name="Wu L."/>
            <person name="Ma J."/>
        </authorList>
    </citation>
    <scope>NUCLEOTIDE SEQUENCE [LARGE SCALE GENOMIC DNA]</scope>
    <source>
        <strain evidence="2">CGMCC 1.15928</strain>
    </source>
</reference>
<protein>
    <submittedName>
        <fullName evidence="1">Uncharacterized protein</fullName>
    </submittedName>
</protein>
<evidence type="ECO:0000313" key="1">
    <source>
        <dbReference type="EMBL" id="GGB56325.1"/>
    </source>
</evidence>